<dbReference type="InterPro" id="IPR025824">
    <property type="entry name" value="OB-fold_nuc-bd_dom"/>
</dbReference>
<dbReference type="PANTHER" id="PTHR30008">
    <property type="entry name" value="EXODEOXYRIBONUCLEASE 7 LARGE SUBUNIT"/>
    <property type="match status" value="1"/>
</dbReference>
<evidence type="ECO:0000256" key="2">
    <source>
        <dbReference type="ARBA" id="ARBA00022722"/>
    </source>
</evidence>
<accession>A0A8J6P973</accession>
<dbReference type="GO" id="GO:0003676">
    <property type="term" value="F:nucleic acid binding"/>
    <property type="evidence" value="ECO:0007669"/>
    <property type="project" value="InterPro"/>
</dbReference>
<keyword evidence="4 5" id="KW-0269">Exonuclease</keyword>
<evidence type="ECO:0000256" key="1">
    <source>
        <dbReference type="ARBA" id="ARBA00022490"/>
    </source>
</evidence>
<dbReference type="InterPro" id="IPR003753">
    <property type="entry name" value="Exonuc_VII_L"/>
</dbReference>
<dbReference type="AlphaFoldDB" id="A0A8J6P973"/>
<evidence type="ECO:0000259" key="8">
    <source>
        <dbReference type="Pfam" id="PF02601"/>
    </source>
</evidence>
<feature type="domain" description="OB-fold nucleic acid binding" evidence="9">
    <location>
        <begin position="10"/>
        <end position="102"/>
    </location>
</feature>
<gene>
    <name evidence="5" type="primary">xseA</name>
    <name evidence="10" type="ORF">H8D24_07785</name>
</gene>
<reference evidence="10 11" key="1">
    <citation type="submission" date="2020-08" db="EMBL/GenBank/DDBJ databases">
        <title>Bridging the membrane lipid divide: bacteria of the FCB group superphylum have the potential to synthesize archaeal ether lipids.</title>
        <authorList>
            <person name="Villanueva L."/>
            <person name="Von Meijenfeldt F.A.B."/>
            <person name="Westbye A.B."/>
            <person name="Yadav S."/>
            <person name="Hopmans E.C."/>
            <person name="Dutilh B.E."/>
            <person name="Sinninghe Damste J.S."/>
        </authorList>
    </citation>
    <scope>NUCLEOTIDE SEQUENCE [LARGE SCALE GENOMIC DNA]</scope>
    <source>
        <strain evidence="10">NIOZ-UU100</strain>
    </source>
</reference>
<dbReference type="NCBIfam" id="TIGR00237">
    <property type="entry name" value="xseA"/>
    <property type="match status" value="1"/>
</dbReference>
<dbReference type="Proteomes" id="UP000654401">
    <property type="component" value="Unassembled WGS sequence"/>
</dbReference>
<dbReference type="InterPro" id="IPR020579">
    <property type="entry name" value="Exonuc_VII_lsu_C"/>
</dbReference>
<dbReference type="GO" id="GO:0006308">
    <property type="term" value="P:DNA catabolic process"/>
    <property type="evidence" value="ECO:0007669"/>
    <property type="project" value="UniProtKB-UniRule"/>
</dbReference>
<evidence type="ECO:0000313" key="11">
    <source>
        <dbReference type="Proteomes" id="UP000654401"/>
    </source>
</evidence>
<feature type="coiled-coil region" evidence="7">
    <location>
        <begin position="310"/>
        <end position="379"/>
    </location>
</feature>
<dbReference type="GO" id="GO:0005737">
    <property type="term" value="C:cytoplasm"/>
    <property type="evidence" value="ECO:0007669"/>
    <property type="project" value="UniProtKB-SubCell"/>
</dbReference>
<evidence type="ECO:0000256" key="6">
    <source>
        <dbReference type="RuleBase" id="RU004355"/>
    </source>
</evidence>
<sequence length="444" mass="49398">MELSSDRKVITVSQLNREARFLLERNFTPLWVEGEISTLSRPSSGHIYFTLKDDQAQIKCAMFRSRLNNIRFRPQSGQHVEIRGTVSLYEARGDYQLIAEHMKEGGEGVRQRAYEALKKKLSAEGLFAESCKKPIPSIPKRVGVISSPSGAAIHDILTVLERRFPALPVILYPTSVQGSSAEGEIIGALNSAQQRAECDLLIVARGGGSIEDLWSFNEESVARAIHGCSIPIISAVGHETDFTITDFVADHRAATPSAAAELVSPDREEQLNSLAHLEQRLSRGIERKVENLSIILGGLKRELRHPRERIRQFAQRLDEGERRLSNIQQESINRRKALLDRMELRLQHLNPAERISGLRQQLQRQHKQLSQALRHHLQNQGSKLSSISHALDALSPLATLGRGYSVTTTATGEVIRDAASLRSGDLIKTKLHQGAVISRVAEKA</sequence>
<comment type="subcellular location">
    <subcellularLocation>
        <location evidence="5 6">Cytoplasm</location>
    </subcellularLocation>
</comment>
<evidence type="ECO:0000256" key="5">
    <source>
        <dbReference type="HAMAP-Rule" id="MF_00378"/>
    </source>
</evidence>
<protein>
    <recommendedName>
        <fullName evidence="5">Exodeoxyribonuclease 7 large subunit</fullName>
        <ecNumber evidence="5">3.1.11.6</ecNumber>
    </recommendedName>
    <alternativeName>
        <fullName evidence="5">Exodeoxyribonuclease VII large subunit</fullName>
        <shortName evidence="5">Exonuclease VII large subunit</shortName>
    </alternativeName>
</protein>
<comment type="subunit">
    <text evidence="5">Heterooligomer composed of large and small subunits.</text>
</comment>
<dbReference type="GO" id="GO:0008855">
    <property type="term" value="F:exodeoxyribonuclease VII activity"/>
    <property type="evidence" value="ECO:0007669"/>
    <property type="project" value="UniProtKB-UniRule"/>
</dbReference>
<dbReference type="Pfam" id="PF02601">
    <property type="entry name" value="Exonuc_VII_L"/>
    <property type="match status" value="1"/>
</dbReference>
<keyword evidence="1 5" id="KW-0963">Cytoplasm</keyword>
<name>A0A8J6P973_9GAMM</name>
<keyword evidence="7" id="KW-0175">Coiled coil</keyword>
<dbReference type="GO" id="GO:0009318">
    <property type="term" value="C:exodeoxyribonuclease VII complex"/>
    <property type="evidence" value="ECO:0007669"/>
    <property type="project" value="UniProtKB-UniRule"/>
</dbReference>
<evidence type="ECO:0000259" key="9">
    <source>
        <dbReference type="Pfam" id="PF13742"/>
    </source>
</evidence>
<organism evidence="10 11">
    <name type="scientific">Candidatus Thiopontia autotrophica</name>
    <dbReference type="NCBI Taxonomy" id="2841688"/>
    <lineage>
        <taxon>Bacteria</taxon>
        <taxon>Pseudomonadati</taxon>
        <taxon>Pseudomonadota</taxon>
        <taxon>Gammaproteobacteria</taxon>
        <taxon>Candidatus Thiopontia</taxon>
    </lineage>
</organism>
<evidence type="ECO:0000256" key="4">
    <source>
        <dbReference type="ARBA" id="ARBA00022839"/>
    </source>
</evidence>
<dbReference type="CDD" id="cd04489">
    <property type="entry name" value="ExoVII_LU_OBF"/>
    <property type="match status" value="1"/>
</dbReference>
<keyword evidence="3 5" id="KW-0378">Hydrolase</keyword>
<dbReference type="HAMAP" id="MF_00378">
    <property type="entry name" value="Exonuc_7_L"/>
    <property type="match status" value="1"/>
</dbReference>
<comment type="similarity">
    <text evidence="5 6">Belongs to the XseA family.</text>
</comment>
<evidence type="ECO:0000256" key="3">
    <source>
        <dbReference type="ARBA" id="ARBA00022801"/>
    </source>
</evidence>
<feature type="domain" description="Exonuclease VII large subunit C-terminal" evidence="8">
    <location>
        <begin position="126"/>
        <end position="437"/>
    </location>
</feature>
<dbReference type="PANTHER" id="PTHR30008:SF0">
    <property type="entry name" value="EXODEOXYRIBONUCLEASE 7 LARGE SUBUNIT"/>
    <property type="match status" value="1"/>
</dbReference>
<dbReference type="EC" id="3.1.11.6" evidence="5"/>
<proteinExistence type="inferred from homology"/>
<evidence type="ECO:0000256" key="7">
    <source>
        <dbReference type="SAM" id="Coils"/>
    </source>
</evidence>
<dbReference type="EMBL" id="JACNFK010000037">
    <property type="protein sequence ID" value="MBC8520288.1"/>
    <property type="molecule type" value="Genomic_DNA"/>
</dbReference>
<comment type="catalytic activity">
    <reaction evidence="5 6">
        <text>Exonucleolytic cleavage in either 5'- to 3'- or 3'- to 5'-direction to yield nucleoside 5'-phosphates.</text>
        <dbReference type="EC" id="3.1.11.6"/>
    </reaction>
</comment>
<comment type="function">
    <text evidence="5">Bidirectionally degrades single-stranded DNA into large acid-insoluble oligonucleotides, which are then degraded further into small acid-soluble oligonucleotides.</text>
</comment>
<evidence type="ECO:0000313" key="10">
    <source>
        <dbReference type="EMBL" id="MBC8520288.1"/>
    </source>
</evidence>
<keyword evidence="2 5" id="KW-0540">Nuclease</keyword>
<comment type="caution">
    <text evidence="10">The sequence shown here is derived from an EMBL/GenBank/DDBJ whole genome shotgun (WGS) entry which is preliminary data.</text>
</comment>
<dbReference type="Pfam" id="PF13742">
    <property type="entry name" value="tRNA_anti_2"/>
    <property type="match status" value="1"/>
</dbReference>